<proteinExistence type="predicted"/>
<sequence length="83" mass="9653">MNAKLKKVLSDMKKIEDKMVLLQEKWNELNKQKTEFENLEIIGLIRGAKISTENLNDVITAYRSKSGVPFLSEKQEEIKNEEN</sequence>
<accession>A0A1M7MPP9</accession>
<gene>
    <name evidence="2" type="ORF">SAMN02746066_03918</name>
</gene>
<dbReference type="AlphaFoldDB" id="A0A1M7MPP9"/>
<dbReference type="Pfam" id="PF14193">
    <property type="entry name" value="DUF4315"/>
    <property type="match status" value="1"/>
</dbReference>
<keyword evidence="1" id="KW-0175">Coiled coil</keyword>
<evidence type="ECO:0000313" key="3">
    <source>
        <dbReference type="Proteomes" id="UP000184038"/>
    </source>
</evidence>
<dbReference type="InterPro" id="IPR025464">
    <property type="entry name" value="DUF4315"/>
</dbReference>
<feature type="coiled-coil region" evidence="1">
    <location>
        <begin position="5"/>
        <end position="32"/>
    </location>
</feature>
<keyword evidence="3" id="KW-1185">Reference proteome</keyword>
<evidence type="ECO:0000313" key="2">
    <source>
        <dbReference type="EMBL" id="SHM92481.1"/>
    </source>
</evidence>
<protein>
    <recommendedName>
        <fullName evidence="4">DUF4315 family protein</fullName>
    </recommendedName>
</protein>
<dbReference type="STRING" id="1120996.SAMN02746066_03918"/>
<dbReference type="RefSeq" id="WP_073290528.1">
    <property type="nucleotide sequence ID" value="NZ_FRCP01000022.1"/>
</dbReference>
<dbReference type="OrthoDB" id="1956817at2"/>
<evidence type="ECO:0008006" key="4">
    <source>
        <dbReference type="Google" id="ProtNLM"/>
    </source>
</evidence>
<evidence type="ECO:0000256" key="1">
    <source>
        <dbReference type="SAM" id="Coils"/>
    </source>
</evidence>
<organism evidence="2 3">
    <name type="scientific">Anaerosporobacter mobilis DSM 15930</name>
    <dbReference type="NCBI Taxonomy" id="1120996"/>
    <lineage>
        <taxon>Bacteria</taxon>
        <taxon>Bacillati</taxon>
        <taxon>Bacillota</taxon>
        <taxon>Clostridia</taxon>
        <taxon>Lachnospirales</taxon>
        <taxon>Lachnospiraceae</taxon>
        <taxon>Anaerosporobacter</taxon>
    </lineage>
</organism>
<dbReference type="Proteomes" id="UP000184038">
    <property type="component" value="Unassembled WGS sequence"/>
</dbReference>
<reference evidence="2 3" key="1">
    <citation type="submission" date="2016-11" db="EMBL/GenBank/DDBJ databases">
        <authorList>
            <person name="Jaros S."/>
            <person name="Januszkiewicz K."/>
            <person name="Wedrychowicz H."/>
        </authorList>
    </citation>
    <scope>NUCLEOTIDE SEQUENCE [LARGE SCALE GENOMIC DNA]</scope>
    <source>
        <strain evidence="2 3">DSM 15930</strain>
    </source>
</reference>
<name>A0A1M7MPP9_9FIRM</name>
<dbReference type="EMBL" id="FRCP01000022">
    <property type="protein sequence ID" value="SHM92481.1"/>
    <property type="molecule type" value="Genomic_DNA"/>
</dbReference>